<dbReference type="Pfam" id="PF07963">
    <property type="entry name" value="N_methyl"/>
    <property type="match status" value="1"/>
</dbReference>
<proteinExistence type="predicted"/>
<protein>
    <submittedName>
        <fullName evidence="2">Type II secretion system protein</fullName>
    </submittedName>
</protein>
<sequence>MVKQAKGFTLIELLVGLAISLGLITTIYAVLANFDQQGRRSLGISDLRNNLTFALDILEQRIANTGRGAVAMPNGIQGQAPAAVSNYSALGCLLTIFGGSAPPPLNPAMPRLQFAPFNAAQGNPAQGAAGSDRIDVMYGNASMEALPARIPVGTAGNTFQLTRYNLNVGDRVLVVQNTGASPPPCWLTTVRAVGLPVQPMPGAEYQATVTLADAIPFSAVDIYQVHNLGPSPAIFRIQHDPATNSLQMWNLLRPVVAGVNPAILADNIVDFQVQLGLDTQNTVTPTSPDQIADDIIDVWTNPINMQATVGNGAQLAWPTAGLQQVKAVRVGVRARRSIPERPPCGFSPNPLPALLPAVAAGAGGQAMPDSGIPVPMVGPGGSDPTCYRYEARSVVIPLRGMIWSEF</sequence>
<keyword evidence="3" id="KW-1185">Reference proteome</keyword>
<gene>
    <name evidence="2" type="ORF">DU000_07925</name>
</gene>
<dbReference type="OrthoDB" id="8533459at2"/>
<feature type="transmembrane region" description="Helical" evidence="1">
    <location>
        <begin position="7"/>
        <end position="31"/>
    </location>
</feature>
<dbReference type="EMBL" id="QPGB01000003">
    <property type="protein sequence ID" value="RCS57384.1"/>
    <property type="molecule type" value="Genomic_DNA"/>
</dbReference>
<dbReference type="Proteomes" id="UP000252357">
    <property type="component" value="Unassembled WGS sequence"/>
</dbReference>
<dbReference type="NCBIfam" id="TIGR02532">
    <property type="entry name" value="IV_pilin_GFxxxE"/>
    <property type="match status" value="1"/>
</dbReference>
<keyword evidence="1" id="KW-1133">Transmembrane helix</keyword>
<comment type="caution">
    <text evidence="2">The sequence shown here is derived from an EMBL/GenBank/DDBJ whole genome shotgun (WGS) entry which is preliminary data.</text>
</comment>
<name>A0A368L1F3_9BURK</name>
<accession>A0A368L1F3</accession>
<organism evidence="2 3">
    <name type="scientific">Parvibium lacunae</name>
    <dbReference type="NCBI Taxonomy" id="1888893"/>
    <lineage>
        <taxon>Bacteria</taxon>
        <taxon>Pseudomonadati</taxon>
        <taxon>Pseudomonadota</taxon>
        <taxon>Betaproteobacteria</taxon>
        <taxon>Burkholderiales</taxon>
        <taxon>Alcaligenaceae</taxon>
        <taxon>Parvibium</taxon>
    </lineage>
</organism>
<dbReference type="RefSeq" id="WP_114402865.1">
    <property type="nucleotide sequence ID" value="NZ_QPGB01000003.1"/>
</dbReference>
<keyword evidence="1" id="KW-0812">Transmembrane</keyword>
<evidence type="ECO:0000313" key="2">
    <source>
        <dbReference type="EMBL" id="RCS57384.1"/>
    </source>
</evidence>
<dbReference type="InterPro" id="IPR012902">
    <property type="entry name" value="N_methyl_site"/>
</dbReference>
<keyword evidence="1" id="KW-0472">Membrane</keyword>
<reference evidence="2 3" key="1">
    <citation type="journal article" date="2018" name="Int. J. Syst. Evol. Microbiol.">
        <title>Parvibium lacunae gen. nov., sp. nov., a new member of the family Alcaligenaceae isolated from a freshwater pond.</title>
        <authorList>
            <person name="Chen W.M."/>
            <person name="Xie P.B."/>
            <person name="Hsu M.Y."/>
            <person name="Sheu S.Y."/>
        </authorList>
    </citation>
    <scope>NUCLEOTIDE SEQUENCE [LARGE SCALE GENOMIC DNA]</scope>
    <source>
        <strain evidence="2 3">KMB9</strain>
    </source>
</reference>
<dbReference type="AlphaFoldDB" id="A0A368L1F3"/>
<dbReference type="PROSITE" id="PS00409">
    <property type="entry name" value="PROKAR_NTER_METHYL"/>
    <property type="match status" value="1"/>
</dbReference>
<evidence type="ECO:0000256" key="1">
    <source>
        <dbReference type="SAM" id="Phobius"/>
    </source>
</evidence>
<evidence type="ECO:0000313" key="3">
    <source>
        <dbReference type="Proteomes" id="UP000252357"/>
    </source>
</evidence>